<comment type="caution">
    <text evidence="1">The sequence shown here is derived from an EMBL/GenBank/DDBJ whole genome shotgun (WGS) entry which is preliminary data.</text>
</comment>
<evidence type="ECO:0000313" key="1">
    <source>
        <dbReference type="EMBL" id="KAJ4717403.1"/>
    </source>
</evidence>
<sequence length="398" mass="44253">MNTCQIIHIPDKPPFPPDQQPTVNVFASVVEPKLANTIIRRLNQVAPLEDLRHVKRIQKKFLEGGKTQLSVILCLADENDHHMNSLPQDIQELVNSHQLSPFIAKVCKYAALSKEEWEEQCKLWPTSYHPPTYNIDGITGFSEEDSQSIFGFMKSAVEMAKSGDGSIVNAAIIVDPQAKHVIASAHDQICPCSTSTKENGINGCSGHPEVPHSNPSKVSPVVSCLSPWQWAQQTSHTASCYLHPLRHAAMVAIESSAARDRRLFPGVEHDTDKSNGVDNIHSASTSTPAKRQKTEFANVENGEEMDPSAEDFNPISARPYLCTGYDIFLVWEPCVMCAMALVHQRIRRIFYALPNQRVGALGSVHRLQGEKSLNHHYAVFRVLLPEEVLKMDEIVGKI</sequence>
<proteinExistence type="predicted"/>
<name>A0ACC1Y1V3_MELAZ</name>
<accession>A0ACC1Y1V3</accession>
<protein>
    <submittedName>
        <fullName evidence="1">Cytidine/deoxycytidylate deaminase family protein</fullName>
    </submittedName>
</protein>
<dbReference type="Proteomes" id="UP001164539">
    <property type="component" value="Chromosome 6"/>
</dbReference>
<evidence type="ECO:0000313" key="2">
    <source>
        <dbReference type="Proteomes" id="UP001164539"/>
    </source>
</evidence>
<gene>
    <name evidence="1" type="ORF">OWV82_012294</name>
</gene>
<organism evidence="1 2">
    <name type="scientific">Melia azedarach</name>
    <name type="common">Chinaberry tree</name>
    <dbReference type="NCBI Taxonomy" id="155640"/>
    <lineage>
        <taxon>Eukaryota</taxon>
        <taxon>Viridiplantae</taxon>
        <taxon>Streptophyta</taxon>
        <taxon>Embryophyta</taxon>
        <taxon>Tracheophyta</taxon>
        <taxon>Spermatophyta</taxon>
        <taxon>Magnoliopsida</taxon>
        <taxon>eudicotyledons</taxon>
        <taxon>Gunneridae</taxon>
        <taxon>Pentapetalae</taxon>
        <taxon>rosids</taxon>
        <taxon>malvids</taxon>
        <taxon>Sapindales</taxon>
        <taxon>Meliaceae</taxon>
        <taxon>Melia</taxon>
    </lineage>
</organism>
<dbReference type="EMBL" id="CM051399">
    <property type="protein sequence ID" value="KAJ4717403.1"/>
    <property type="molecule type" value="Genomic_DNA"/>
</dbReference>
<reference evidence="1 2" key="1">
    <citation type="journal article" date="2023" name="Science">
        <title>Complex scaffold remodeling in plant triterpene biosynthesis.</title>
        <authorList>
            <person name="De La Pena R."/>
            <person name="Hodgson H."/>
            <person name="Liu J.C."/>
            <person name="Stephenson M.J."/>
            <person name="Martin A.C."/>
            <person name="Owen C."/>
            <person name="Harkess A."/>
            <person name="Leebens-Mack J."/>
            <person name="Jimenez L.E."/>
            <person name="Osbourn A."/>
            <person name="Sattely E.S."/>
        </authorList>
    </citation>
    <scope>NUCLEOTIDE SEQUENCE [LARGE SCALE GENOMIC DNA]</scope>
    <source>
        <strain evidence="2">cv. JPN11</strain>
        <tissue evidence="1">Leaf</tissue>
    </source>
</reference>
<keyword evidence="2" id="KW-1185">Reference proteome</keyword>